<dbReference type="AlphaFoldDB" id="A0A3G9GMK9"/>
<feature type="domain" description="T6SS Phospholipase effector Tle1-like C-terminal" evidence="2">
    <location>
        <begin position="430"/>
        <end position="595"/>
    </location>
</feature>
<dbReference type="Pfam" id="PF22137">
    <property type="entry name" value="T6SS_Tle1-like_C"/>
    <property type="match status" value="2"/>
</dbReference>
<dbReference type="Pfam" id="PF09994">
    <property type="entry name" value="T6SS_Tle1-like_cat"/>
    <property type="match status" value="1"/>
</dbReference>
<gene>
    <name evidence="3" type="ORF">DLM_2845</name>
</gene>
<reference evidence="3 4" key="2">
    <citation type="journal article" date="2017" name="Genome Announc.">
        <title>Draft genome sequence of Aquitalea magnusonii strain H3, a plant growth-promoting bacterium of duckweed Lemna minor.</title>
        <authorList>
            <person name="Ishizawa H."/>
            <person name="Kuroda M."/>
            <person name="Ike M."/>
        </authorList>
    </citation>
    <scope>NUCLEOTIDE SEQUENCE [LARGE SCALE GENOMIC DNA]</scope>
    <source>
        <strain evidence="3 4">H3</strain>
    </source>
</reference>
<evidence type="ECO:0000313" key="3">
    <source>
        <dbReference type="EMBL" id="BBF86446.1"/>
    </source>
</evidence>
<dbReference type="KEGG" id="amah:DLM_2845"/>
<reference evidence="4" key="3">
    <citation type="journal article" date="2017" name="Plant Physiol. Biochem.">
        <title>Differential oxidative and antioxidative response of duckweed Lemna minor toward plant growth promoting/inhibiting bacteria.</title>
        <authorList>
            <person name="Ishizawa H."/>
            <person name="Kuroda M."/>
            <person name="Morikawa M."/>
            <person name="Ike M."/>
        </authorList>
    </citation>
    <scope>NUCLEOTIDE SEQUENCE [LARGE SCALE GENOMIC DNA]</scope>
    <source>
        <strain evidence="4">H3</strain>
    </source>
</reference>
<evidence type="ECO:0008006" key="5">
    <source>
        <dbReference type="Google" id="ProtNLM"/>
    </source>
</evidence>
<dbReference type="InterPro" id="IPR054388">
    <property type="entry name" value="Tle1-like_C"/>
</dbReference>
<proteinExistence type="predicted"/>
<dbReference type="Proteomes" id="UP000198290">
    <property type="component" value="Chromosome"/>
</dbReference>
<evidence type="ECO:0000259" key="1">
    <source>
        <dbReference type="Pfam" id="PF09994"/>
    </source>
</evidence>
<dbReference type="PANTHER" id="PTHR33840">
    <property type="match status" value="1"/>
</dbReference>
<dbReference type="InterPro" id="IPR018712">
    <property type="entry name" value="Tle1-like_cat"/>
</dbReference>
<name>A0A3G9GMK9_9NEIS</name>
<protein>
    <recommendedName>
        <fullName evidence="5">DUF2235 domain-containing protein</fullName>
    </recommendedName>
</protein>
<sequence length="758" mass="84646">MSESTINLEHAQLAAPWDEQLDAFPSDAQELRNTRYVQQQEMQEACLAARAQRRPPPCGLVTNVSLFFDGTNNHMETDLPNNSHSNIARLFQASIQGKRAARDGYFSYYLQGVGTQFKEIHEMSFSAAGLKYAAGGQMRILWGLTRLIDALRKSKSPDPDRPEDLPDDEAYRIACDMVNGELNHWDTKRQGPVPPSKRRHQAMRNGMASIIQHLELQQAPKLAGLRVHVYGFSRGAAEARAFLHWLLELCEYGEDGKYRLFGVPVKVPFVGLFDTVASVGLAAIRPPALGHMDWADHTMPLPQAPGFIGQHVHLVAAHEQRICFPLDSTRLPSGRYPAGNLGEFVYPGVHSDVGGGYGLREQGRCGGEVGMQLSQIALRRMYLLAFRAAAPMTVPKEFYDTSEGKLASIESWRWMPREVRDNVFFVSPELITRFNAWAQLRDCAEDTLEKIVVKQTALITAWRIERFAGGLGGSGGVQQEQTAAFRRIPPDDAMHNDWAKTAWRQAQAHEQAQDELAAVINRPGSTMRDVQKAQDKVAANPAPPGVVDPRSGQVVPGLSVPSPAKDFDPSMDHSQLREAALEFREDYLHWRRVNHLFNEKGKCLPTPLAEPGQASLIDSDPDWKRPWHLTWTLIGLWLSTLFSRPINPDHEYEGVYLLREGEQRWRDVGNGQGLTAAANRDLLALFDEHIHDSRAWFMVAATGNRETDGSYFRLRTILYDDITNKRYLNALQKAAASCEPPARAQAQPAELAGQQGGG</sequence>
<dbReference type="RefSeq" id="WP_167467122.1">
    <property type="nucleotide sequence ID" value="NZ_AP018823.1"/>
</dbReference>
<feature type="domain" description="T6SS Phospholipase effector Tle1-like catalytic" evidence="1">
    <location>
        <begin position="259"/>
        <end position="382"/>
    </location>
</feature>
<evidence type="ECO:0000259" key="2">
    <source>
        <dbReference type="Pfam" id="PF22137"/>
    </source>
</evidence>
<organism evidence="3 4">
    <name type="scientific">Aquitalea magnusonii</name>
    <dbReference type="NCBI Taxonomy" id="332411"/>
    <lineage>
        <taxon>Bacteria</taxon>
        <taxon>Pseudomonadati</taxon>
        <taxon>Pseudomonadota</taxon>
        <taxon>Betaproteobacteria</taxon>
        <taxon>Neisseriales</taxon>
        <taxon>Chromobacteriaceae</taxon>
        <taxon>Aquitalea</taxon>
    </lineage>
</organism>
<feature type="domain" description="T6SS Phospholipase effector Tle1-like C-terminal" evidence="2">
    <location>
        <begin position="646"/>
        <end position="726"/>
    </location>
</feature>
<evidence type="ECO:0000313" key="4">
    <source>
        <dbReference type="Proteomes" id="UP000198290"/>
    </source>
</evidence>
<dbReference type="EMBL" id="AP018823">
    <property type="protein sequence ID" value="BBF86446.1"/>
    <property type="molecule type" value="Genomic_DNA"/>
</dbReference>
<accession>A0A3G9GMK9</accession>
<reference evidence="4" key="1">
    <citation type="journal article" date="2017" name="Biotechnol. Biofuels">
        <title>Evaluation of environmental bacterial communities as a factor affecting the growth of duckweed Lemna minor.</title>
        <authorList>
            <person name="Ishizawa H."/>
            <person name="Kuroda M."/>
            <person name="Morikawa M."/>
            <person name="Ike M."/>
        </authorList>
    </citation>
    <scope>NUCLEOTIDE SEQUENCE [LARGE SCALE GENOMIC DNA]</scope>
    <source>
        <strain evidence="4">H3</strain>
    </source>
</reference>
<dbReference type="PANTHER" id="PTHR33840:SF1">
    <property type="entry name" value="TLE1 PHOSPHOLIPASE DOMAIN-CONTAINING PROTEIN"/>
    <property type="match status" value="1"/>
</dbReference>
<keyword evidence="4" id="KW-1185">Reference proteome</keyword>